<dbReference type="InterPro" id="IPR016024">
    <property type="entry name" value="ARM-type_fold"/>
</dbReference>
<dbReference type="OrthoDB" id="693651at2759"/>
<accession>A0A835AQJ8</accession>
<dbReference type="Gene3D" id="1.25.10.10">
    <property type="entry name" value="Leucine-rich Repeat Variant"/>
    <property type="match status" value="1"/>
</dbReference>
<keyword evidence="1" id="KW-1133">Transmembrane helix</keyword>
<gene>
    <name evidence="2" type="ORF">HU200_052873</name>
</gene>
<protein>
    <submittedName>
        <fullName evidence="2">Uncharacterized protein</fullName>
    </submittedName>
</protein>
<evidence type="ECO:0000313" key="2">
    <source>
        <dbReference type="EMBL" id="KAF8667666.1"/>
    </source>
</evidence>
<dbReference type="EMBL" id="JACEFO010002299">
    <property type="protein sequence ID" value="KAF8667666.1"/>
    <property type="molecule type" value="Genomic_DNA"/>
</dbReference>
<evidence type="ECO:0000256" key="1">
    <source>
        <dbReference type="SAM" id="Phobius"/>
    </source>
</evidence>
<sequence>MFGSRGLQLPESLSRGSWVRTMVYMKSIDDSNWGEVVLINGYAIFMGYLMMGIRGLGVLVVTWTTVVLLGGFVSVLGKKDFWCLTGITLVQIAGVFNFLSRDKISDIIHLSWGLLGAVVATVSRLSITKDKTRDDNIVSIPRRVVALGLSALQLLVFAVILCPLALLFVFGLYISVTVSLWRLIEHDFSNADGGSNLKPALEVLYGLAATQGILFGYRTLHYFGAKIGLVDFVAQHCSVDKKLVSEYLKNTVAGCEKDPSLATGRNLVTYGVDLMAAESNLNSDNFIFGVRVLGTRTTDFDEDRQVLIGRLLTRSASSGHMIQRLLEILGPRSHYEVEDMESAARVLALAARNIHLPRFTDMIPSICGLLDTLELKKSGEKPLGVATKVARILRNLAIEEDNCRIISSAEGVLSNTVRYLTSVKNHRKYKFHDAWCSMADEWLEFITRLTGAPGLKTATVTNEISSKLQEIQPTIQNILECTKCDVSLKRQAVKVLLDLAMDTPSSITASPSTHEIFTWMLLHISAINDFDFFDHTCDDRTPRLHMRNDMRHAGKKLKAMVGLESARNDFYFFDRTCDYGTPRLHRRFYMRQKLACKKLKAMVGLESDVSTLESFSTAVGKLARFIVTAEAGNSKYRLLAVQVLRDVCCNSIYYQVTALNKALLEVMPEILKDILGCGLTSEQTHAAETRPNDGQVSVWEADIEKDLGEEHATSHQGHNGNEEQEGIKLQEAFISLCWEICGYSSYDHLDVLNAIAKNTCLAQGIQIPVKDFESLVSYAEDHLEEQKKASSMAGD</sequence>
<keyword evidence="1" id="KW-0472">Membrane</keyword>
<feature type="transmembrane region" description="Helical" evidence="1">
    <location>
        <begin position="81"/>
        <end position="101"/>
    </location>
</feature>
<dbReference type="SUPFAM" id="SSF48371">
    <property type="entry name" value="ARM repeat"/>
    <property type="match status" value="1"/>
</dbReference>
<comment type="caution">
    <text evidence="2">The sequence shown here is derived from an EMBL/GenBank/DDBJ whole genome shotgun (WGS) entry which is preliminary data.</text>
</comment>
<keyword evidence="1" id="KW-0812">Transmembrane</keyword>
<dbReference type="PANTHER" id="PTHR33115">
    <property type="entry name" value="ARM REPEAT SUPERFAMILY PROTEIN"/>
    <property type="match status" value="1"/>
</dbReference>
<proteinExistence type="predicted"/>
<dbReference type="AlphaFoldDB" id="A0A835AQJ8"/>
<reference evidence="2" key="1">
    <citation type="submission" date="2020-07" db="EMBL/GenBank/DDBJ databases">
        <title>Genome sequence and genetic diversity analysis of an under-domesticated orphan crop, white fonio (Digitaria exilis).</title>
        <authorList>
            <person name="Bennetzen J.L."/>
            <person name="Chen S."/>
            <person name="Ma X."/>
            <person name="Wang X."/>
            <person name="Yssel A.E.J."/>
            <person name="Chaluvadi S.R."/>
            <person name="Johnson M."/>
            <person name="Gangashetty P."/>
            <person name="Hamidou F."/>
            <person name="Sanogo M.D."/>
            <person name="Zwaenepoel A."/>
            <person name="Wallace J."/>
            <person name="Van De Peer Y."/>
            <person name="Van Deynze A."/>
        </authorList>
    </citation>
    <scope>NUCLEOTIDE SEQUENCE</scope>
    <source>
        <tissue evidence="2">Leaves</tissue>
    </source>
</reference>
<dbReference type="InterPro" id="IPR011989">
    <property type="entry name" value="ARM-like"/>
</dbReference>
<feature type="transmembrane region" description="Helical" evidence="1">
    <location>
        <begin position="147"/>
        <end position="174"/>
    </location>
</feature>
<feature type="transmembrane region" description="Helical" evidence="1">
    <location>
        <begin position="42"/>
        <end position="69"/>
    </location>
</feature>
<dbReference type="Proteomes" id="UP000636709">
    <property type="component" value="Unassembled WGS sequence"/>
</dbReference>
<dbReference type="PANTHER" id="PTHR33115:SF22">
    <property type="entry name" value="OS12G0449900 PROTEIN"/>
    <property type="match status" value="1"/>
</dbReference>
<feature type="transmembrane region" description="Helical" evidence="1">
    <location>
        <begin position="107"/>
        <end position="127"/>
    </location>
</feature>
<name>A0A835AQJ8_9POAL</name>
<keyword evidence="3" id="KW-1185">Reference proteome</keyword>
<organism evidence="2 3">
    <name type="scientific">Digitaria exilis</name>
    <dbReference type="NCBI Taxonomy" id="1010633"/>
    <lineage>
        <taxon>Eukaryota</taxon>
        <taxon>Viridiplantae</taxon>
        <taxon>Streptophyta</taxon>
        <taxon>Embryophyta</taxon>
        <taxon>Tracheophyta</taxon>
        <taxon>Spermatophyta</taxon>
        <taxon>Magnoliopsida</taxon>
        <taxon>Liliopsida</taxon>
        <taxon>Poales</taxon>
        <taxon>Poaceae</taxon>
        <taxon>PACMAD clade</taxon>
        <taxon>Panicoideae</taxon>
        <taxon>Panicodae</taxon>
        <taxon>Paniceae</taxon>
        <taxon>Anthephorinae</taxon>
        <taxon>Digitaria</taxon>
    </lineage>
</organism>
<evidence type="ECO:0000313" key="3">
    <source>
        <dbReference type="Proteomes" id="UP000636709"/>
    </source>
</evidence>